<evidence type="ECO:0000259" key="2">
    <source>
        <dbReference type="Pfam" id="PF10088"/>
    </source>
</evidence>
<dbReference type="InterPro" id="IPR027417">
    <property type="entry name" value="P-loop_NTPase"/>
</dbReference>
<keyword evidence="4" id="KW-1185">Reference proteome</keyword>
<reference evidence="3 4" key="1">
    <citation type="submission" date="2022-11" db="EMBL/GenBank/DDBJ databases">
        <title>Mycobacterium sp. nov.</title>
        <authorList>
            <person name="Papic B."/>
            <person name="Spicic S."/>
            <person name="Duvnjak S."/>
        </authorList>
    </citation>
    <scope>NUCLEOTIDE SEQUENCE [LARGE SCALE GENOMIC DNA]</scope>
    <source>
        <strain evidence="3 4">CVI_P4</strain>
    </source>
</reference>
<keyword evidence="1" id="KW-0175">Coiled coil</keyword>
<evidence type="ECO:0000313" key="3">
    <source>
        <dbReference type="EMBL" id="MCX2935873.1"/>
    </source>
</evidence>
<protein>
    <submittedName>
        <fullName evidence="3">DUF2326 domain-containing protein</fullName>
    </submittedName>
</protein>
<dbReference type="Pfam" id="PF10088">
    <property type="entry name" value="DUF2326"/>
    <property type="match status" value="1"/>
</dbReference>
<feature type="domain" description="DUF2326" evidence="2">
    <location>
        <begin position="456"/>
        <end position="595"/>
    </location>
</feature>
<dbReference type="InterPro" id="IPR018760">
    <property type="entry name" value="DUF2326"/>
</dbReference>
<dbReference type="Proteomes" id="UP001300745">
    <property type="component" value="Unassembled WGS sequence"/>
</dbReference>
<proteinExistence type="predicted"/>
<dbReference type="RefSeq" id="WP_265995231.1">
    <property type="nucleotide sequence ID" value="NZ_JAPJDN010000002.1"/>
</dbReference>
<sequence length="597" mass="67958">MKLSRLYANRPTAFSPITFGEGLNVVIAEIRTPENKKRDTHNLGKTTLGAIIDFTLLSRRDKDMFLFKYDQFADFVFFLEIRLSRGGYLTVRRSVAEASRISFKRHLDPRQDMLDLREEDWDHFNVPFERAQSLLDGYLDLVDLKPWNFRKGLGYLLRTQADYADVFQLHRYASQHSDWKPFIAHILGFDSARITECYRKEEALDGLKDTVATIEAQAGGSVSDVGKIDGMLSLKRKEIARTQEMLDSFDFRVEDKERVKQLVDQFDEQLATLNARRYTLRNSLKRISAAIDEGQILFDPDAAAELFEEAGVLFGDQLKVSFEQLIKFNISITEERRQYLLEDRAETQAELTQINSEINALGRRRSESLAFLTSTDSFEKYKELSDKLVEIRADALALDAQRAAIQQLQTLRAEIRATEAEIDALRIGIEENVELEGAPDSDGLFAAVRTNFDDIVRTVIDRDALISVSLNHNYHLEFGADILDEKGNPTSADEGTSYRKLLCVAFDLAVARAHNPMGYPQFVYHDGVFEGLDPRKKERLLDVIREYADAGIQQIITLIDSDTPPPETGGPAFEEGEIVLTLHDEGEAGRLFKMRAW</sequence>
<evidence type="ECO:0000313" key="4">
    <source>
        <dbReference type="Proteomes" id="UP001300745"/>
    </source>
</evidence>
<accession>A0ABT3S8P8</accession>
<feature type="coiled-coil region" evidence="1">
    <location>
        <begin position="344"/>
        <end position="428"/>
    </location>
</feature>
<gene>
    <name evidence="3" type="ORF">ORI27_04130</name>
</gene>
<organism evidence="3 4">
    <name type="scientific">Mycobacterium pinniadriaticum</name>
    <dbReference type="NCBI Taxonomy" id="2994102"/>
    <lineage>
        <taxon>Bacteria</taxon>
        <taxon>Bacillati</taxon>
        <taxon>Actinomycetota</taxon>
        <taxon>Actinomycetes</taxon>
        <taxon>Mycobacteriales</taxon>
        <taxon>Mycobacteriaceae</taxon>
        <taxon>Mycobacterium</taxon>
    </lineage>
</organism>
<dbReference type="Gene3D" id="3.40.50.300">
    <property type="entry name" value="P-loop containing nucleotide triphosphate hydrolases"/>
    <property type="match status" value="1"/>
</dbReference>
<name>A0ABT3S8P8_9MYCO</name>
<evidence type="ECO:0000256" key="1">
    <source>
        <dbReference type="SAM" id="Coils"/>
    </source>
</evidence>
<comment type="caution">
    <text evidence="3">The sequence shown here is derived from an EMBL/GenBank/DDBJ whole genome shotgun (WGS) entry which is preliminary data.</text>
</comment>
<dbReference type="EMBL" id="JAPJDO010000002">
    <property type="protein sequence ID" value="MCX2935873.1"/>
    <property type="molecule type" value="Genomic_DNA"/>
</dbReference>